<evidence type="ECO:0000313" key="9">
    <source>
        <dbReference type="Proteomes" id="UP000567179"/>
    </source>
</evidence>
<evidence type="ECO:0000256" key="5">
    <source>
        <dbReference type="ARBA" id="ARBA00023242"/>
    </source>
</evidence>
<evidence type="ECO:0000256" key="4">
    <source>
        <dbReference type="ARBA" id="ARBA00023163"/>
    </source>
</evidence>
<organism evidence="8 9">
    <name type="scientific">Psilocybe cf. subviscida</name>
    <dbReference type="NCBI Taxonomy" id="2480587"/>
    <lineage>
        <taxon>Eukaryota</taxon>
        <taxon>Fungi</taxon>
        <taxon>Dikarya</taxon>
        <taxon>Basidiomycota</taxon>
        <taxon>Agaricomycotina</taxon>
        <taxon>Agaricomycetes</taxon>
        <taxon>Agaricomycetidae</taxon>
        <taxon>Agaricales</taxon>
        <taxon>Agaricineae</taxon>
        <taxon>Strophariaceae</taxon>
        <taxon>Psilocybe</taxon>
    </lineage>
</organism>
<dbReference type="GO" id="GO:0005634">
    <property type="term" value="C:nucleus"/>
    <property type="evidence" value="ECO:0007669"/>
    <property type="project" value="UniProtKB-SubCell"/>
</dbReference>
<dbReference type="Pfam" id="PF10198">
    <property type="entry name" value="Ada3"/>
    <property type="match status" value="1"/>
</dbReference>
<gene>
    <name evidence="8" type="ORF">D9619_012193</name>
</gene>
<dbReference type="Proteomes" id="UP000567179">
    <property type="component" value="Unassembled WGS sequence"/>
</dbReference>
<keyword evidence="4" id="KW-0804">Transcription</keyword>
<accession>A0A8H5B7P3</accession>
<evidence type="ECO:0000256" key="7">
    <source>
        <dbReference type="SAM" id="MobiDB-lite"/>
    </source>
</evidence>
<feature type="coiled-coil region" evidence="6">
    <location>
        <begin position="56"/>
        <end position="97"/>
    </location>
</feature>
<dbReference type="GO" id="GO:0006357">
    <property type="term" value="P:regulation of transcription by RNA polymerase II"/>
    <property type="evidence" value="ECO:0007669"/>
    <property type="project" value="TreeGrafter"/>
</dbReference>
<proteinExistence type="inferred from homology"/>
<feature type="region of interest" description="Disordered" evidence="7">
    <location>
        <begin position="187"/>
        <end position="315"/>
    </location>
</feature>
<dbReference type="OrthoDB" id="1232at2759"/>
<dbReference type="EMBL" id="JAACJJ010000031">
    <property type="protein sequence ID" value="KAF5318129.1"/>
    <property type="molecule type" value="Genomic_DNA"/>
</dbReference>
<evidence type="ECO:0000256" key="2">
    <source>
        <dbReference type="ARBA" id="ARBA00005330"/>
    </source>
</evidence>
<evidence type="ECO:0000313" key="8">
    <source>
        <dbReference type="EMBL" id="KAF5318129.1"/>
    </source>
</evidence>
<dbReference type="AlphaFoldDB" id="A0A8H5B7P3"/>
<evidence type="ECO:0000256" key="1">
    <source>
        <dbReference type="ARBA" id="ARBA00004123"/>
    </source>
</evidence>
<sequence>MGRQHPDAPVPSTEDGYEPDEKPRTDEMASKLSSFTLPGAIHSSLLKNPPDSLPSIDELERLQQELIATKKAARERSRKANDDLKTIEDSMRRMTEKEKGKFKAVDKVKRERDCAYCISSMKVALTDLLYSVPQIIQPFIWTLFYSLAWMMHLITFCVQMRALFDNWKSLNDNRNRNATLIENYGLHRSDTPMLDGDESRLSASYPGSSSKSRHGSHPVNPIPSSSRSSIDPRRPTAEELKKKKKKRKREGGDSDVEPELQRPHKVSPPAPPPVTHHAPAPKPPKPHPLPPPPKAINTPDWSVPPSIQLLPPRPPIPAPPIPGPSKPIEVTEDFSKAKMPTQIQSNTFYSSIEPYIRNIKEEDVGFLEYTGEEVEPFVMPKLGRHYLEVWDDQDAGLILPIQSHQDALPSNFAAPAPKWDPSTLTDLDTTGEEKGHGPLTERVICALLPTEDAASWRGVKAAEDAMEGRPGGSGAAAARRERLNVTDLEARIRDTMRYHGLIDAAPDFSEKVDDPIATALRDAQRELRRVLATNKARKARLAAIARDRLGYQEYLELRDSIDKNITNLYSKLQKKDQPKLSKKKKKPLQGAAAAAAAAHAAKEGATGEDAPPVLAPCPAALGFTPDEENRLAVNDQLRHLTETRRQWVDTVGAIFDEKEAEHPGRIYGLAKESIYAGVEEEVQALLASQPALASTNNSALTRSLQPVVSSTSSSNGVGMVNGAHSGALRMSNGSFKGKEVIRGDAMDTS</sequence>
<dbReference type="InterPro" id="IPR019340">
    <property type="entry name" value="Histone_AcTrfase_su3"/>
</dbReference>
<dbReference type="PANTHER" id="PTHR13556">
    <property type="entry name" value="TRANSCRIPTIONAL ADAPTER 3-RELATED"/>
    <property type="match status" value="1"/>
</dbReference>
<keyword evidence="9" id="KW-1185">Reference proteome</keyword>
<keyword evidence="5" id="KW-0539">Nucleus</keyword>
<comment type="caution">
    <text evidence="8">The sequence shown here is derived from an EMBL/GenBank/DDBJ whole genome shotgun (WGS) entry which is preliminary data.</text>
</comment>
<keyword evidence="6" id="KW-0175">Coiled coil</keyword>
<feature type="compositionally biased region" description="Pro residues" evidence="7">
    <location>
        <begin position="266"/>
        <end position="294"/>
    </location>
</feature>
<dbReference type="GO" id="GO:0000124">
    <property type="term" value="C:SAGA complex"/>
    <property type="evidence" value="ECO:0007669"/>
    <property type="project" value="TreeGrafter"/>
</dbReference>
<dbReference type="PANTHER" id="PTHR13556:SF2">
    <property type="entry name" value="TRANSCRIPTIONAL ADAPTER 3"/>
    <property type="match status" value="1"/>
</dbReference>
<name>A0A8H5B7P3_9AGAR</name>
<feature type="compositionally biased region" description="Basic and acidic residues" evidence="7">
    <location>
        <begin position="19"/>
        <end position="29"/>
    </location>
</feature>
<comment type="subcellular location">
    <subcellularLocation>
        <location evidence="1">Nucleus</location>
    </subcellularLocation>
</comment>
<evidence type="ECO:0000256" key="3">
    <source>
        <dbReference type="ARBA" id="ARBA00023015"/>
    </source>
</evidence>
<feature type="region of interest" description="Disordered" evidence="7">
    <location>
        <begin position="1"/>
        <end position="32"/>
    </location>
</feature>
<evidence type="ECO:0000256" key="6">
    <source>
        <dbReference type="SAM" id="Coils"/>
    </source>
</evidence>
<feature type="compositionally biased region" description="Polar residues" evidence="7">
    <location>
        <begin position="201"/>
        <end position="210"/>
    </location>
</feature>
<comment type="similarity">
    <text evidence="2">Belongs to the NGG1 family.</text>
</comment>
<protein>
    <submittedName>
        <fullName evidence="8">Uncharacterized protein</fullName>
    </submittedName>
</protein>
<dbReference type="GO" id="GO:0003713">
    <property type="term" value="F:transcription coactivator activity"/>
    <property type="evidence" value="ECO:0007669"/>
    <property type="project" value="TreeGrafter"/>
</dbReference>
<keyword evidence="3" id="KW-0805">Transcription regulation</keyword>
<reference evidence="8 9" key="1">
    <citation type="journal article" date="2020" name="ISME J.">
        <title>Uncovering the hidden diversity of litter-decomposition mechanisms in mushroom-forming fungi.</title>
        <authorList>
            <person name="Floudas D."/>
            <person name="Bentzer J."/>
            <person name="Ahren D."/>
            <person name="Johansson T."/>
            <person name="Persson P."/>
            <person name="Tunlid A."/>
        </authorList>
    </citation>
    <scope>NUCLEOTIDE SEQUENCE [LARGE SCALE GENOMIC DNA]</scope>
    <source>
        <strain evidence="8 9">CBS 101986</strain>
    </source>
</reference>
<feature type="compositionally biased region" description="Basic and acidic residues" evidence="7">
    <location>
        <begin position="230"/>
        <end position="241"/>
    </location>
</feature>